<accession>A0AAE1K378</accession>
<gene>
    <name evidence="2" type="ORF">Pcinc_031029</name>
</gene>
<name>A0AAE1K378_PETCI</name>
<comment type="caution">
    <text evidence="2">The sequence shown here is derived from an EMBL/GenBank/DDBJ whole genome shotgun (WGS) entry which is preliminary data.</text>
</comment>
<reference evidence="2" key="1">
    <citation type="submission" date="2023-10" db="EMBL/GenBank/DDBJ databases">
        <title>Genome assemblies of two species of porcelain crab, Petrolisthes cinctipes and Petrolisthes manimaculis (Anomura: Porcellanidae).</title>
        <authorList>
            <person name="Angst P."/>
        </authorList>
    </citation>
    <scope>NUCLEOTIDE SEQUENCE</scope>
    <source>
        <strain evidence="2">PB745_01</strain>
        <tissue evidence="2">Gill</tissue>
    </source>
</reference>
<evidence type="ECO:0000313" key="3">
    <source>
        <dbReference type="Proteomes" id="UP001286313"/>
    </source>
</evidence>
<organism evidence="2 3">
    <name type="scientific">Petrolisthes cinctipes</name>
    <name type="common">Flat porcelain crab</name>
    <dbReference type="NCBI Taxonomy" id="88211"/>
    <lineage>
        <taxon>Eukaryota</taxon>
        <taxon>Metazoa</taxon>
        <taxon>Ecdysozoa</taxon>
        <taxon>Arthropoda</taxon>
        <taxon>Crustacea</taxon>
        <taxon>Multicrustacea</taxon>
        <taxon>Malacostraca</taxon>
        <taxon>Eumalacostraca</taxon>
        <taxon>Eucarida</taxon>
        <taxon>Decapoda</taxon>
        <taxon>Pleocyemata</taxon>
        <taxon>Anomura</taxon>
        <taxon>Galatheoidea</taxon>
        <taxon>Porcellanidae</taxon>
        <taxon>Petrolisthes</taxon>
    </lineage>
</organism>
<evidence type="ECO:0000256" key="1">
    <source>
        <dbReference type="SAM" id="MobiDB-lite"/>
    </source>
</evidence>
<protein>
    <submittedName>
        <fullName evidence="2">Uncharacterized protein</fullName>
    </submittedName>
</protein>
<dbReference type="Proteomes" id="UP001286313">
    <property type="component" value="Unassembled WGS sequence"/>
</dbReference>
<feature type="compositionally biased region" description="Polar residues" evidence="1">
    <location>
        <begin position="34"/>
        <end position="48"/>
    </location>
</feature>
<feature type="region of interest" description="Disordered" evidence="1">
    <location>
        <begin position="26"/>
        <end position="68"/>
    </location>
</feature>
<dbReference type="AlphaFoldDB" id="A0AAE1K378"/>
<keyword evidence="3" id="KW-1185">Reference proteome</keyword>
<evidence type="ECO:0000313" key="2">
    <source>
        <dbReference type="EMBL" id="KAK3863152.1"/>
    </source>
</evidence>
<sequence>MFSDVWPQDFLAAVVDKKPEVYFESELHHEQNTDDSQPELQYKPNNDISRPRFQQEPNNAVSSFSTNVIDPTPKSEIKDVATALYWAQQLKVFAVQRAMGNLESTFSQGVDILTKELGSKAE</sequence>
<dbReference type="EMBL" id="JAWQEG010004067">
    <property type="protein sequence ID" value="KAK3863152.1"/>
    <property type="molecule type" value="Genomic_DNA"/>
</dbReference>
<proteinExistence type="predicted"/>
<feature type="compositionally biased region" description="Polar residues" evidence="1">
    <location>
        <begin position="55"/>
        <end position="68"/>
    </location>
</feature>